<organism evidence="2 3">
    <name type="scientific">Phreatobacter stygius</name>
    <dbReference type="NCBI Taxonomy" id="1940610"/>
    <lineage>
        <taxon>Bacteria</taxon>
        <taxon>Pseudomonadati</taxon>
        <taxon>Pseudomonadota</taxon>
        <taxon>Alphaproteobacteria</taxon>
        <taxon>Hyphomicrobiales</taxon>
        <taxon>Phreatobacteraceae</taxon>
        <taxon>Phreatobacter</taxon>
    </lineage>
</organism>
<dbReference type="InterPro" id="IPR029063">
    <property type="entry name" value="SAM-dependent_MTases_sf"/>
</dbReference>
<keyword evidence="3" id="KW-1185">Reference proteome</keyword>
<name>A0A4D7BE73_9HYPH</name>
<dbReference type="KEGG" id="pstg:E8M01_19675"/>
<dbReference type="AlphaFoldDB" id="A0A4D7BE73"/>
<evidence type="ECO:0000313" key="2">
    <source>
        <dbReference type="EMBL" id="QCI66237.1"/>
    </source>
</evidence>
<sequence length="210" mass="23082">MDGVTETTRCVLHVGCGAPGIERLHPVFRAAGRWQEVRLDVDPRVAPDIVCSTTDMQRAVQDASFDALWSSHNIEHLYDHEVTLAFAEFRRVLKRSGFALIRCPDLQAIIEAARTDGLESVAYVAPAGPVTPLDMLYGFRPSIARGNEFMAHKTGFTDLRLGRLLIEAGFAEVRTKRALFDLWAVAIVDPGRTDSVLAQLSTSGIEFDGA</sequence>
<keyword evidence="2" id="KW-0808">Transferase</keyword>
<dbReference type="InterPro" id="IPR013216">
    <property type="entry name" value="Methyltransf_11"/>
</dbReference>
<dbReference type="SUPFAM" id="SSF53335">
    <property type="entry name" value="S-adenosyl-L-methionine-dependent methyltransferases"/>
    <property type="match status" value="1"/>
</dbReference>
<evidence type="ECO:0000313" key="3">
    <source>
        <dbReference type="Proteomes" id="UP000298781"/>
    </source>
</evidence>
<feature type="domain" description="Methyltransferase type 11" evidence="1">
    <location>
        <begin position="13"/>
        <end position="101"/>
    </location>
</feature>
<dbReference type="Gene3D" id="3.40.50.150">
    <property type="entry name" value="Vaccinia Virus protein VP39"/>
    <property type="match status" value="1"/>
</dbReference>
<dbReference type="OrthoDB" id="9796760at2"/>
<dbReference type="Pfam" id="PF08241">
    <property type="entry name" value="Methyltransf_11"/>
    <property type="match status" value="1"/>
</dbReference>
<keyword evidence="2" id="KW-0489">Methyltransferase</keyword>
<dbReference type="GO" id="GO:0008757">
    <property type="term" value="F:S-adenosylmethionine-dependent methyltransferase activity"/>
    <property type="evidence" value="ECO:0007669"/>
    <property type="project" value="InterPro"/>
</dbReference>
<accession>A0A4D7BE73</accession>
<protein>
    <submittedName>
        <fullName evidence="2">Class I SAM-dependent methyltransferase</fullName>
    </submittedName>
</protein>
<dbReference type="GO" id="GO:0032259">
    <property type="term" value="P:methylation"/>
    <property type="evidence" value="ECO:0007669"/>
    <property type="project" value="UniProtKB-KW"/>
</dbReference>
<gene>
    <name evidence="2" type="ORF">E8M01_19675</name>
</gene>
<dbReference type="Proteomes" id="UP000298781">
    <property type="component" value="Chromosome"/>
</dbReference>
<proteinExistence type="predicted"/>
<reference evidence="2 3" key="1">
    <citation type="submission" date="2019-04" db="EMBL/GenBank/DDBJ databases">
        <title>Phreatobacter aquaticus sp. nov.</title>
        <authorList>
            <person name="Choi A."/>
        </authorList>
    </citation>
    <scope>NUCLEOTIDE SEQUENCE [LARGE SCALE GENOMIC DNA]</scope>
    <source>
        <strain evidence="2 3">KCTC 52518</strain>
    </source>
</reference>
<evidence type="ECO:0000259" key="1">
    <source>
        <dbReference type="Pfam" id="PF08241"/>
    </source>
</evidence>
<dbReference type="EMBL" id="CP039690">
    <property type="protein sequence ID" value="QCI66237.1"/>
    <property type="molecule type" value="Genomic_DNA"/>
</dbReference>